<protein>
    <submittedName>
        <fullName evidence="10">ABC-type transporter, permease subunit</fullName>
    </submittedName>
</protein>
<keyword evidence="5 7" id="KW-1133">Transmembrane helix</keyword>
<dbReference type="InterPro" id="IPR035906">
    <property type="entry name" value="MetI-like_sf"/>
</dbReference>
<keyword evidence="2 7" id="KW-0813">Transport</keyword>
<evidence type="ECO:0000256" key="6">
    <source>
        <dbReference type="ARBA" id="ARBA00023136"/>
    </source>
</evidence>
<dbReference type="GO" id="GO:0055085">
    <property type="term" value="P:transmembrane transport"/>
    <property type="evidence" value="ECO:0007669"/>
    <property type="project" value="InterPro"/>
</dbReference>
<reference evidence="10 11" key="1">
    <citation type="journal article" date="2012" name="BMC Genomics">
        <title>Complete genome sequence of Saccharothrix espanaensis DSM 44229T and comparison to the other completely sequenced Pseudonocardiaceae.</title>
        <authorList>
            <person name="Strobel T."/>
            <person name="Al-Dilaimi A."/>
            <person name="Blom J."/>
            <person name="Gessner A."/>
            <person name="Kalinowski J."/>
            <person name="Luzhetska M."/>
            <person name="Puhler A."/>
            <person name="Szczepanowski R."/>
            <person name="Bechthold A."/>
            <person name="Ruckert C."/>
        </authorList>
    </citation>
    <scope>NUCLEOTIDE SEQUENCE [LARGE SCALE GENOMIC DNA]</scope>
    <source>
        <strain evidence="11">ATCC 51144 / DSM 44229 / JCM 9112 / NBRC 15066 / NRRL 15764</strain>
    </source>
</reference>
<dbReference type="Gene3D" id="2.60.40.10">
    <property type="entry name" value="Immunoglobulins"/>
    <property type="match status" value="1"/>
</dbReference>
<feature type="transmembrane region" description="Helical" evidence="7">
    <location>
        <begin position="316"/>
        <end position="336"/>
    </location>
</feature>
<gene>
    <name evidence="10" type="ordered locus">BN6_27060</name>
</gene>
<dbReference type="GO" id="GO:0005975">
    <property type="term" value="P:carbohydrate metabolic process"/>
    <property type="evidence" value="ECO:0007669"/>
    <property type="project" value="UniProtKB-ARBA"/>
</dbReference>
<dbReference type="InterPro" id="IPR000515">
    <property type="entry name" value="MetI-like"/>
</dbReference>
<dbReference type="SUPFAM" id="SSF49478">
    <property type="entry name" value="Cna protein B-type domain"/>
    <property type="match status" value="1"/>
</dbReference>
<dbReference type="InterPro" id="IPR050809">
    <property type="entry name" value="UgpAE/MalFG_permease"/>
</dbReference>
<feature type="transmembrane region" description="Helical" evidence="7">
    <location>
        <begin position="119"/>
        <end position="140"/>
    </location>
</feature>
<dbReference type="InterPro" id="IPR013783">
    <property type="entry name" value="Ig-like_fold"/>
</dbReference>
<dbReference type="Gene3D" id="1.10.3720.10">
    <property type="entry name" value="MetI-like"/>
    <property type="match status" value="2"/>
</dbReference>
<evidence type="ECO:0000256" key="4">
    <source>
        <dbReference type="ARBA" id="ARBA00022692"/>
    </source>
</evidence>
<dbReference type="KEGG" id="sesp:BN6_27060"/>
<name>K0K0F0_SACES</name>
<feature type="transmembrane region" description="Helical" evidence="7">
    <location>
        <begin position="357"/>
        <end position="378"/>
    </location>
</feature>
<dbReference type="Pfam" id="PF00528">
    <property type="entry name" value="BPD_transp_1"/>
    <property type="match status" value="1"/>
</dbReference>
<evidence type="ECO:0000256" key="7">
    <source>
        <dbReference type="RuleBase" id="RU363032"/>
    </source>
</evidence>
<dbReference type="AlphaFoldDB" id="K0K0F0"/>
<evidence type="ECO:0000256" key="1">
    <source>
        <dbReference type="ARBA" id="ARBA00004651"/>
    </source>
</evidence>
<dbReference type="HOGENOM" id="CLU_016047_0_0_11"/>
<feature type="domain" description="ABC transmembrane type-1" evidence="9">
    <location>
        <begin position="83"/>
        <end position="435"/>
    </location>
</feature>
<evidence type="ECO:0000256" key="2">
    <source>
        <dbReference type="ARBA" id="ARBA00022448"/>
    </source>
</evidence>
<evidence type="ECO:0000256" key="5">
    <source>
        <dbReference type="ARBA" id="ARBA00022989"/>
    </source>
</evidence>
<dbReference type="RefSeq" id="WP_015100130.1">
    <property type="nucleotide sequence ID" value="NC_019673.1"/>
</dbReference>
<feature type="region of interest" description="Disordered" evidence="8">
    <location>
        <begin position="1"/>
        <end position="23"/>
    </location>
</feature>
<evidence type="ECO:0000259" key="9">
    <source>
        <dbReference type="PROSITE" id="PS50928"/>
    </source>
</evidence>
<dbReference type="CDD" id="cd06261">
    <property type="entry name" value="TM_PBP2"/>
    <property type="match status" value="1"/>
</dbReference>
<dbReference type="SUPFAM" id="SSF161098">
    <property type="entry name" value="MetI-like"/>
    <property type="match status" value="1"/>
</dbReference>
<evidence type="ECO:0000313" key="11">
    <source>
        <dbReference type="Proteomes" id="UP000006281"/>
    </source>
</evidence>
<dbReference type="PANTHER" id="PTHR43227:SF8">
    <property type="entry name" value="DIACETYLCHITOBIOSE UPTAKE SYSTEM PERMEASE PROTEIN DASB"/>
    <property type="match status" value="1"/>
</dbReference>
<keyword evidence="3" id="KW-1003">Cell membrane</keyword>
<evidence type="ECO:0000256" key="8">
    <source>
        <dbReference type="SAM" id="MobiDB-lite"/>
    </source>
</evidence>
<evidence type="ECO:0000313" key="10">
    <source>
        <dbReference type="EMBL" id="CCH30018.1"/>
    </source>
</evidence>
<sequence length="444" mass="47181">MTTTRSRPAGPRRRAGGVDPTPGRSPRQALPFLLPAVVVMGALVLYPLVYSLIRSFFDRSGSGFVGAGNYVDLFTDPRTLTAFKNNVIWVVVAPAVVTGLGLVFAVLTERIRWATAFRLVLFMPMAISLFASGIIFRLVYDEDPARGVVNAITVGVHDLFSAPSPYPGARPRDGVPFTAAEEGFTSTGTYAPGSSVAVPLAGFAPGQLPAGASRATEPATDARELRGVVWLDVSVGGKAGAVDNSERGLPGVAVEALRDGQVVGRATTGNDGRFTFPDLAPGQYSVRLAASNFALPFRGLTWLGSTLITPVIISSWIWIMTGFAITFIAAGLAAIPRDALEAARVDGATEWQVFRRVTVPLLSPVLLVVFVTLVINVLKIFELVFVIAPGSVQEEANVLALQMWQVSFGAGGDQGVGSALAVVLFLLVAPAMLFNIRRFRREHS</sequence>
<feature type="transmembrane region" description="Helical" evidence="7">
    <location>
        <begin position="87"/>
        <end position="107"/>
    </location>
</feature>
<proteinExistence type="inferred from homology"/>
<evidence type="ECO:0000256" key="3">
    <source>
        <dbReference type="ARBA" id="ARBA00022475"/>
    </source>
</evidence>
<dbReference type="eggNOG" id="COG1175">
    <property type="taxonomic scope" value="Bacteria"/>
</dbReference>
<dbReference type="EMBL" id="HE804045">
    <property type="protein sequence ID" value="CCH30018.1"/>
    <property type="molecule type" value="Genomic_DNA"/>
</dbReference>
<dbReference type="Proteomes" id="UP000006281">
    <property type="component" value="Chromosome"/>
</dbReference>
<dbReference type="STRING" id="1179773.BN6_27060"/>
<feature type="transmembrane region" description="Helical" evidence="7">
    <location>
        <begin position="416"/>
        <end position="436"/>
    </location>
</feature>
<dbReference type="GO" id="GO:0005886">
    <property type="term" value="C:plasma membrane"/>
    <property type="evidence" value="ECO:0007669"/>
    <property type="project" value="UniProtKB-SubCell"/>
</dbReference>
<dbReference type="PANTHER" id="PTHR43227">
    <property type="entry name" value="BLL4140 PROTEIN"/>
    <property type="match status" value="1"/>
</dbReference>
<keyword evidence="4 7" id="KW-0812">Transmembrane</keyword>
<comment type="similarity">
    <text evidence="7">Belongs to the binding-protein-dependent transport system permease family.</text>
</comment>
<dbReference type="Pfam" id="PF13620">
    <property type="entry name" value="CarboxypepD_reg"/>
    <property type="match status" value="1"/>
</dbReference>
<comment type="subcellular location">
    <subcellularLocation>
        <location evidence="1 7">Cell membrane</location>
        <topology evidence="1 7">Multi-pass membrane protein</topology>
    </subcellularLocation>
</comment>
<keyword evidence="6 7" id="KW-0472">Membrane</keyword>
<dbReference type="PATRIC" id="fig|1179773.3.peg.2704"/>
<organism evidence="10 11">
    <name type="scientific">Saccharothrix espanaensis (strain ATCC 51144 / DSM 44229 / JCM 9112 / NBRC 15066 / NRRL 15764)</name>
    <dbReference type="NCBI Taxonomy" id="1179773"/>
    <lineage>
        <taxon>Bacteria</taxon>
        <taxon>Bacillati</taxon>
        <taxon>Actinomycetota</taxon>
        <taxon>Actinomycetes</taxon>
        <taxon>Pseudonocardiales</taxon>
        <taxon>Pseudonocardiaceae</taxon>
        <taxon>Saccharothrix</taxon>
    </lineage>
</organism>
<dbReference type="PROSITE" id="PS50928">
    <property type="entry name" value="ABC_TM1"/>
    <property type="match status" value="1"/>
</dbReference>
<feature type="transmembrane region" description="Helical" evidence="7">
    <location>
        <begin position="32"/>
        <end position="53"/>
    </location>
</feature>
<accession>K0K0F0</accession>
<keyword evidence="11" id="KW-1185">Reference proteome</keyword>